<reference evidence="5" key="2">
    <citation type="submission" date="2013-06" db="EMBL/GenBank/DDBJ databases">
        <title>Draft genome sequence of Clostridium hylemonae (DSM 15053).</title>
        <authorList>
            <person name="Sudarsanam P."/>
            <person name="Ley R."/>
            <person name="Guruge J."/>
            <person name="Turnbaugh P.J."/>
            <person name="Mahowald M."/>
            <person name="Liep D."/>
            <person name="Gordon J."/>
        </authorList>
    </citation>
    <scope>NUCLEOTIDE SEQUENCE</scope>
    <source>
        <strain evidence="5">DSM 15053</strain>
    </source>
</reference>
<comment type="caution">
    <text evidence="5">The sequence shown here is derived from an EMBL/GenBank/DDBJ whole genome shotgun (WGS) entry which is preliminary data.</text>
</comment>
<feature type="domain" description="HTH gntR-type" evidence="4">
    <location>
        <begin position="5"/>
        <end position="73"/>
    </location>
</feature>
<proteinExistence type="predicted"/>
<keyword evidence="6" id="KW-1185">Reference proteome</keyword>
<dbReference type="PANTHER" id="PTHR43537:SF24">
    <property type="entry name" value="GLUCONATE OPERON TRANSCRIPTIONAL REPRESSOR"/>
    <property type="match status" value="1"/>
</dbReference>
<dbReference type="EMBL" id="ABYI02000012">
    <property type="protein sequence ID" value="EEG75386.1"/>
    <property type="molecule type" value="Genomic_DNA"/>
</dbReference>
<dbReference type="InterPro" id="IPR036390">
    <property type="entry name" value="WH_DNA-bd_sf"/>
</dbReference>
<dbReference type="eggNOG" id="COG2186">
    <property type="taxonomic scope" value="Bacteria"/>
</dbReference>
<dbReference type="PANTHER" id="PTHR43537">
    <property type="entry name" value="TRANSCRIPTIONAL REGULATOR, GNTR FAMILY"/>
    <property type="match status" value="1"/>
</dbReference>
<dbReference type="RefSeq" id="WP_006441949.1">
    <property type="nucleotide sequence ID" value="NZ_CP036524.1"/>
</dbReference>
<evidence type="ECO:0000313" key="6">
    <source>
        <dbReference type="Proteomes" id="UP000004893"/>
    </source>
</evidence>
<dbReference type="HOGENOM" id="CLU_043516_1_0_9"/>
<accession>C0BXS9</accession>
<reference evidence="5" key="1">
    <citation type="submission" date="2009-02" db="EMBL/GenBank/DDBJ databases">
        <authorList>
            <person name="Fulton L."/>
            <person name="Clifton S."/>
            <person name="Fulton B."/>
            <person name="Xu J."/>
            <person name="Minx P."/>
            <person name="Pepin K.H."/>
            <person name="Johnson M."/>
            <person name="Bhonagiri V."/>
            <person name="Nash W.E."/>
            <person name="Mardis E.R."/>
            <person name="Wilson R.K."/>
        </authorList>
    </citation>
    <scope>NUCLEOTIDE SEQUENCE [LARGE SCALE GENOMIC DNA]</scope>
    <source>
        <strain evidence="5">DSM 15053</strain>
    </source>
</reference>
<dbReference type="SMART" id="SM00345">
    <property type="entry name" value="HTH_GNTR"/>
    <property type="match status" value="2"/>
</dbReference>
<keyword evidence="2" id="KW-0238">DNA-binding</keyword>
<evidence type="ECO:0000256" key="3">
    <source>
        <dbReference type="ARBA" id="ARBA00023163"/>
    </source>
</evidence>
<keyword evidence="3" id="KW-0804">Transcription</keyword>
<dbReference type="STRING" id="553973.CLOHYLEM_04616"/>
<dbReference type="PROSITE" id="PS50949">
    <property type="entry name" value="HTH_GNTR"/>
    <property type="match status" value="2"/>
</dbReference>
<dbReference type="InterPro" id="IPR036388">
    <property type="entry name" value="WH-like_DNA-bd_sf"/>
</dbReference>
<dbReference type="OrthoDB" id="1957253at2"/>
<dbReference type="SUPFAM" id="SSF46785">
    <property type="entry name" value="Winged helix' DNA-binding domain"/>
    <property type="match status" value="2"/>
</dbReference>
<sequence length="485" mass="55388">MENSTELRKVVYNVLLTQIQFGTYRYGEKLPNIEETSSLLCVSVDTARAAYLKLRDGGYITLSKNVGATVSVKLSTQETEQFVQIFFSMRKHAIFDLAASMFPLFGNVQWNGLKNASSETLQAMDRLSREVSTSAPYAILTNINQKYSALGNALLMRLVWQSSMFLHVPIFSFTDNLQYFEPSADYLPAVMTLCRNKDWPSLRAEVERTMKRLSFALNRFYETRITAPPAEEEITFAWSSYRKNQQLCYSFAMELLLSISQGKYPVGSLLPSQKELAARKGISLSTVRRAFDLLYSVGAIKSAKYVGTKILPFDKTTENSDFTNPVLRRRLIDMTESLQILALSCREVSLLTLSSLDGASVRQLLRELDSNRKRQRGETLSYFILKSIAELAPLQTIRTVYSELLLQFFWAYALRGMEGSQEYINRIYAPYFDALAEALQKEDYLRFSAALEELIIYELRSTVNYLSQLGFPEMENILIPDENRN</sequence>
<feature type="domain" description="HTH gntR-type" evidence="4">
    <location>
        <begin position="245"/>
        <end position="313"/>
    </location>
</feature>
<name>C0BXS9_9FIRM</name>
<evidence type="ECO:0000256" key="2">
    <source>
        <dbReference type="ARBA" id="ARBA00023125"/>
    </source>
</evidence>
<gene>
    <name evidence="5" type="ORF">CLOHYLEM_04616</name>
</gene>
<dbReference type="AlphaFoldDB" id="C0BXS9"/>
<protein>
    <submittedName>
        <fullName evidence="5">Transcriptional regulator, GntR family</fullName>
    </submittedName>
</protein>
<dbReference type="InterPro" id="IPR000524">
    <property type="entry name" value="Tscrpt_reg_HTH_GntR"/>
</dbReference>
<dbReference type="GO" id="GO:0003677">
    <property type="term" value="F:DNA binding"/>
    <property type="evidence" value="ECO:0007669"/>
    <property type="project" value="UniProtKB-KW"/>
</dbReference>
<dbReference type="Gene3D" id="1.10.10.10">
    <property type="entry name" value="Winged helix-like DNA-binding domain superfamily/Winged helix DNA-binding domain"/>
    <property type="match status" value="2"/>
</dbReference>
<evidence type="ECO:0000256" key="1">
    <source>
        <dbReference type="ARBA" id="ARBA00023015"/>
    </source>
</evidence>
<keyword evidence="1" id="KW-0805">Transcription regulation</keyword>
<dbReference type="GO" id="GO:0003700">
    <property type="term" value="F:DNA-binding transcription factor activity"/>
    <property type="evidence" value="ECO:0007669"/>
    <property type="project" value="InterPro"/>
</dbReference>
<dbReference type="Pfam" id="PF00392">
    <property type="entry name" value="GntR"/>
    <property type="match status" value="1"/>
</dbReference>
<dbReference type="eggNOG" id="COG2188">
    <property type="taxonomic scope" value="Bacteria"/>
</dbReference>
<evidence type="ECO:0000259" key="4">
    <source>
        <dbReference type="PROSITE" id="PS50949"/>
    </source>
</evidence>
<evidence type="ECO:0000313" key="5">
    <source>
        <dbReference type="EMBL" id="EEG75386.1"/>
    </source>
</evidence>
<organism evidence="5 6">
    <name type="scientific">[Clostridium] hylemonae DSM 15053</name>
    <dbReference type="NCBI Taxonomy" id="553973"/>
    <lineage>
        <taxon>Bacteria</taxon>
        <taxon>Bacillati</taxon>
        <taxon>Bacillota</taxon>
        <taxon>Clostridia</taxon>
        <taxon>Lachnospirales</taxon>
        <taxon>Lachnospiraceae</taxon>
    </lineage>
</organism>
<dbReference type="Proteomes" id="UP000004893">
    <property type="component" value="Unassembled WGS sequence"/>
</dbReference>